<sequence length="77" mass="8141">MRTPAFVSVLFAATLFAAGAHAAEAAEPAQLDRVVITGKSVRPELVQLPRVVVTGLSAKSQMQQLMLAAAKPTVRRV</sequence>
<comment type="caution">
    <text evidence="2">The sequence shown here is derived from an EMBL/GenBank/DDBJ whole genome shotgun (WGS) entry which is preliminary data.</text>
</comment>
<organism evidence="2 3">
    <name type="scientific">Roseateles albus</name>
    <dbReference type="NCBI Taxonomy" id="2987525"/>
    <lineage>
        <taxon>Bacteria</taxon>
        <taxon>Pseudomonadati</taxon>
        <taxon>Pseudomonadota</taxon>
        <taxon>Betaproteobacteria</taxon>
        <taxon>Burkholderiales</taxon>
        <taxon>Sphaerotilaceae</taxon>
        <taxon>Roseateles</taxon>
    </lineage>
</organism>
<gene>
    <name evidence="2" type="ORF">PRZ03_02470</name>
</gene>
<feature type="chain" id="PRO_5046547898" description="TonB-dependent receptor" evidence="1">
    <location>
        <begin position="23"/>
        <end position="77"/>
    </location>
</feature>
<evidence type="ECO:0000256" key="1">
    <source>
        <dbReference type="SAM" id="SignalP"/>
    </source>
</evidence>
<feature type="signal peptide" evidence="1">
    <location>
        <begin position="1"/>
        <end position="22"/>
    </location>
</feature>
<dbReference type="RefSeq" id="WP_273598864.1">
    <property type="nucleotide sequence ID" value="NZ_JAQQXT010000001.1"/>
</dbReference>
<keyword evidence="1" id="KW-0732">Signal</keyword>
<reference evidence="2 3" key="1">
    <citation type="submission" date="2022-10" db="EMBL/GenBank/DDBJ databases">
        <title>Paucibacter sp. hw1 Genome sequencing.</title>
        <authorList>
            <person name="Park S."/>
        </authorList>
    </citation>
    <scope>NUCLEOTIDE SEQUENCE [LARGE SCALE GENOMIC DNA]</scope>
    <source>
        <strain evidence="3">hw1</strain>
    </source>
</reference>
<accession>A0ABT5K925</accession>
<evidence type="ECO:0008006" key="4">
    <source>
        <dbReference type="Google" id="ProtNLM"/>
    </source>
</evidence>
<dbReference type="Proteomes" id="UP001221189">
    <property type="component" value="Unassembled WGS sequence"/>
</dbReference>
<protein>
    <recommendedName>
        <fullName evidence="4">TonB-dependent receptor</fullName>
    </recommendedName>
</protein>
<evidence type="ECO:0000313" key="3">
    <source>
        <dbReference type="Proteomes" id="UP001221189"/>
    </source>
</evidence>
<keyword evidence="3" id="KW-1185">Reference proteome</keyword>
<proteinExistence type="predicted"/>
<name>A0ABT5K925_9BURK</name>
<dbReference type="EMBL" id="JAQQXT010000001">
    <property type="protein sequence ID" value="MDC8770421.1"/>
    <property type="molecule type" value="Genomic_DNA"/>
</dbReference>
<evidence type="ECO:0000313" key="2">
    <source>
        <dbReference type="EMBL" id="MDC8770421.1"/>
    </source>
</evidence>